<keyword evidence="1" id="KW-0812">Transmembrane</keyword>
<evidence type="ECO:0000256" key="1">
    <source>
        <dbReference type="SAM" id="Phobius"/>
    </source>
</evidence>
<evidence type="ECO:0000313" key="2">
    <source>
        <dbReference type="EMBL" id="OCS88860.1"/>
    </source>
</evidence>
<keyword evidence="1" id="KW-0472">Membrane</keyword>
<accession>A0A1C0YNV1</accession>
<gene>
    <name evidence="2" type="ORF">A6K76_13665</name>
</gene>
<name>A0A1C0YNV1_9BACL</name>
<keyword evidence="1" id="KW-1133">Transmembrane helix</keyword>
<dbReference type="AlphaFoldDB" id="A0A1C0YNV1"/>
<organism evidence="2 3">
    <name type="scientific">Caryophanon latum</name>
    <dbReference type="NCBI Taxonomy" id="33977"/>
    <lineage>
        <taxon>Bacteria</taxon>
        <taxon>Bacillati</taxon>
        <taxon>Bacillota</taxon>
        <taxon>Bacilli</taxon>
        <taxon>Bacillales</taxon>
        <taxon>Caryophanaceae</taxon>
        <taxon>Caryophanon</taxon>
    </lineage>
</organism>
<reference evidence="2 3" key="1">
    <citation type="submission" date="2016-07" db="EMBL/GenBank/DDBJ databases">
        <title>Caryophanon latum genome sequencing.</title>
        <authorList>
            <person name="Verma A."/>
            <person name="Pal Y."/>
            <person name="Krishnamurthi S."/>
        </authorList>
    </citation>
    <scope>NUCLEOTIDE SEQUENCE [LARGE SCALE GENOMIC DNA]</scope>
    <source>
        <strain evidence="2 3">DSM 14151</strain>
    </source>
</reference>
<feature type="transmembrane region" description="Helical" evidence="1">
    <location>
        <begin position="42"/>
        <end position="64"/>
    </location>
</feature>
<sequence>MAAHSENTTEESTYTSVEIYYDEAKAVYEYERERKKELETRAGIFIAIIGVLISIMITTLNYDLWLQGVSILEKTFLIILQVLNASPLIFVLLAFHKFILVLKTEQYFSIMPNKFKDTDLENPIEVSQQKLFKSYQALYERNYLVIEEKAKNFNKGVFWISFSVFYYLSTSILFNIIKEVLIYAK</sequence>
<feature type="transmembrane region" description="Helical" evidence="1">
    <location>
        <begin position="76"/>
        <end position="95"/>
    </location>
</feature>
<evidence type="ECO:0000313" key="3">
    <source>
        <dbReference type="Proteomes" id="UP000093482"/>
    </source>
</evidence>
<dbReference type="EMBL" id="MATO01000050">
    <property type="protein sequence ID" value="OCS88860.1"/>
    <property type="molecule type" value="Genomic_DNA"/>
</dbReference>
<protein>
    <submittedName>
        <fullName evidence="2">Uncharacterized protein</fullName>
    </submittedName>
</protein>
<feature type="transmembrane region" description="Helical" evidence="1">
    <location>
        <begin position="157"/>
        <end position="177"/>
    </location>
</feature>
<proteinExistence type="predicted"/>
<keyword evidence="3" id="KW-1185">Reference proteome</keyword>
<dbReference type="Proteomes" id="UP000093482">
    <property type="component" value="Unassembled WGS sequence"/>
</dbReference>
<comment type="caution">
    <text evidence="2">The sequence shown here is derived from an EMBL/GenBank/DDBJ whole genome shotgun (WGS) entry which is preliminary data.</text>
</comment>
<dbReference type="RefSeq" id="WP_066465622.1">
    <property type="nucleotide sequence ID" value="NZ_MATO01000050.1"/>
</dbReference>